<keyword evidence="3" id="KW-1185">Reference proteome</keyword>
<feature type="region of interest" description="Disordered" evidence="1">
    <location>
        <begin position="388"/>
        <end position="411"/>
    </location>
</feature>
<feature type="region of interest" description="Disordered" evidence="1">
    <location>
        <begin position="329"/>
        <end position="357"/>
    </location>
</feature>
<feature type="region of interest" description="Disordered" evidence="1">
    <location>
        <begin position="77"/>
        <end position="105"/>
    </location>
</feature>
<evidence type="ECO:0000256" key="1">
    <source>
        <dbReference type="SAM" id="MobiDB-lite"/>
    </source>
</evidence>
<dbReference type="AlphaFoldDB" id="G7DVL4"/>
<reference evidence="2 3" key="1">
    <citation type="journal article" date="2011" name="J. Gen. Appl. Microbiol.">
        <title>Draft genome sequencing of the enigmatic basidiomycete Mixia osmundae.</title>
        <authorList>
            <person name="Nishida H."/>
            <person name="Nagatsuka Y."/>
            <person name="Sugiyama J."/>
        </authorList>
    </citation>
    <scope>NUCLEOTIDE SEQUENCE [LARGE SCALE GENOMIC DNA]</scope>
    <source>
        <strain evidence="3">CBS 9802 / IAM 14324 / JCM 22182 / KY 12970</strain>
    </source>
</reference>
<comment type="caution">
    <text evidence="2">The sequence shown here is derived from an EMBL/GenBank/DDBJ whole genome shotgun (WGS) entry which is preliminary data.</text>
</comment>
<organism evidence="2 3">
    <name type="scientific">Mixia osmundae (strain CBS 9802 / IAM 14324 / JCM 22182 / KY 12970)</name>
    <dbReference type="NCBI Taxonomy" id="764103"/>
    <lineage>
        <taxon>Eukaryota</taxon>
        <taxon>Fungi</taxon>
        <taxon>Dikarya</taxon>
        <taxon>Basidiomycota</taxon>
        <taxon>Pucciniomycotina</taxon>
        <taxon>Mixiomycetes</taxon>
        <taxon>Mixiales</taxon>
        <taxon>Mixiaceae</taxon>
        <taxon>Mixia</taxon>
    </lineage>
</organism>
<dbReference type="HOGENOM" id="CLU_478241_0_0_1"/>
<name>G7DVL4_MIXOS</name>
<feature type="compositionally biased region" description="Polar residues" evidence="1">
    <location>
        <begin position="157"/>
        <end position="170"/>
    </location>
</feature>
<proteinExistence type="predicted"/>
<dbReference type="EMBL" id="BABT02000044">
    <property type="protein sequence ID" value="GAA94624.1"/>
    <property type="molecule type" value="Genomic_DNA"/>
</dbReference>
<accession>G7DVL4</accession>
<evidence type="ECO:0000313" key="2">
    <source>
        <dbReference type="EMBL" id="GAA94624.1"/>
    </source>
</evidence>
<dbReference type="Proteomes" id="UP000009131">
    <property type="component" value="Unassembled WGS sequence"/>
</dbReference>
<reference evidence="2 3" key="2">
    <citation type="journal article" date="2012" name="Open Biol.">
        <title>Characteristics of nucleosomes and linker DNA regions on the genome of the basidiomycete Mixia osmundae revealed by mono- and dinucleosome mapping.</title>
        <authorList>
            <person name="Nishida H."/>
            <person name="Kondo S."/>
            <person name="Matsumoto T."/>
            <person name="Suzuki Y."/>
            <person name="Yoshikawa H."/>
            <person name="Taylor T.D."/>
            <person name="Sugiyama J."/>
        </authorList>
    </citation>
    <scope>NUCLEOTIDE SEQUENCE [LARGE SCALE GENOMIC DNA]</scope>
    <source>
        <strain evidence="3">CBS 9802 / IAM 14324 / JCM 22182 / KY 12970</strain>
    </source>
</reference>
<sequence>MGDSPAFLAFKESYGNSSTSSVESDTVAGALRKLEGRPTHGVTIPRLVSDREAQQKERRRKTFEEFLTDQAREYLSTVNAASTESSRTSSFPVTPTLDDRGLHDEESRREEVWISMQPSTSLQSYWSPSLASESEFSKSLGLGRSIASTMLDYRRTSTPARSSVQSNSGPASLRAASPSDPSEEEESLIDICTARYIQAKRSQQAAARMPVTQALHPSSARLGVSRHASQPNLSASARATDLDLSTMTQLGASTCENDMLLHTPGSEVSQFHLERHPALQSSISAPVSPTLGRRTRMIQSREEDLKTLQTPLMHDLAWIVSAFDAAQPPALPSAPSLPIEPEEPAPSTQQRRESKQKLQYTYTSCRDLAKLRRATAQSFDIADMTRHTSHDSVDSTSSAMTSDSGISRLPRTTSLSPRAQMMYRGLSAASSTFTSIHSSSPAISESKQQIRTMPAWPLSLEEAPCDPDMTVQADRRPGSSNAMALTPRTWSKHFRRASSFVPRSAAASPTFEPPHESVTARRGVVTRARHWLKSGERRSIQSKTTRQSALLEADRRKLATMLQPEHSVFD</sequence>
<evidence type="ECO:0000313" key="3">
    <source>
        <dbReference type="Proteomes" id="UP000009131"/>
    </source>
</evidence>
<protein>
    <submittedName>
        <fullName evidence="2">Uncharacterized protein</fullName>
    </submittedName>
</protein>
<feature type="compositionally biased region" description="Polar residues" evidence="1">
    <location>
        <begin position="399"/>
        <end position="411"/>
    </location>
</feature>
<dbReference type="RefSeq" id="XP_014568110.1">
    <property type="nucleotide sequence ID" value="XM_014712624.1"/>
</dbReference>
<dbReference type="InParanoid" id="G7DVL4"/>
<feature type="compositionally biased region" description="Polar residues" evidence="1">
    <location>
        <begin position="77"/>
        <end position="93"/>
    </location>
</feature>
<feature type="region of interest" description="Disordered" evidence="1">
    <location>
        <begin position="157"/>
        <end position="187"/>
    </location>
</feature>
<gene>
    <name evidence="2" type="primary">Mo01276</name>
    <name evidence="2" type="ORF">E5Q_01276</name>
</gene>